<organism evidence="3 4">
    <name type="scientific">Amycolatopsis vancoresmycina DSM 44592</name>
    <dbReference type="NCBI Taxonomy" id="1292037"/>
    <lineage>
        <taxon>Bacteria</taxon>
        <taxon>Bacillati</taxon>
        <taxon>Actinomycetota</taxon>
        <taxon>Actinomycetes</taxon>
        <taxon>Pseudonocardiales</taxon>
        <taxon>Pseudonocardiaceae</taxon>
        <taxon>Amycolatopsis</taxon>
    </lineage>
</organism>
<dbReference type="eggNOG" id="COG3209">
    <property type="taxonomic scope" value="Bacteria"/>
</dbReference>
<dbReference type="PATRIC" id="fig|1292037.4.peg.4471"/>
<feature type="region of interest" description="Disordered" evidence="1">
    <location>
        <begin position="1"/>
        <end position="51"/>
    </location>
</feature>
<dbReference type="RefSeq" id="WP_003094328.1">
    <property type="nucleotide sequence ID" value="NZ_AOUO01000347.1"/>
</dbReference>
<feature type="non-terminal residue" evidence="3">
    <location>
        <position position="1"/>
    </location>
</feature>
<feature type="domain" description="Novel toxin 17" evidence="2">
    <location>
        <begin position="249"/>
        <end position="326"/>
    </location>
</feature>
<dbReference type="AlphaFoldDB" id="R1G3H8"/>
<dbReference type="Pfam" id="PF15524">
    <property type="entry name" value="Ntox17"/>
    <property type="match status" value="1"/>
</dbReference>
<protein>
    <submittedName>
        <fullName evidence="3">Filamentous hemagglutinin family outer membrane protein</fullName>
    </submittedName>
</protein>
<evidence type="ECO:0000259" key="2">
    <source>
        <dbReference type="Pfam" id="PF15524"/>
    </source>
</evidence>
<reference evidence="3 4" key="1">
    <citation type="submission" date="2013-02" db="EMBL/GenBank/DDBJ databases">
        <title>Draft genome sequence of Amycolatopsis vancoresmycina strain DSM 44592T.</title>
        <authorList>
            <person name="Kumar S."/>
            <person name="Kaur N."/>
            <person name="Kaur C."/>
            <person name="Raghava G.P.S."/>
            <person name="Mayilraj S."/>
        </authorList>
    </citation>
    <scope>NUCLEOTIDE SEQUENCE [LARGE SCALE GENOMIC DNA]</scope>
    <source>
        <strain evidence="3 4">DSM 44592</strain>
    </source>
</reference>
<dbReference type="EMBL" id="AOUO01000347">
    <property type="protein sequence ID" value="EOD66033.1"/>
    <property type="molecule type" value="Genomic_DNA"/>
</dbReference>
<evidence type="ECO:0000256" key="1">
    <source>
        <dbReference type="SAM" id="MobiDB-lite"/>
    </source>
</evidence>
<accession>R1G3H8</accession>
<name>R1G3H8_9PSEU</name>
<dbReference type="InterPro" id="IPR029117">
    <property type="entry name" value="Ntox17"/>
</dbReference>
<gene>
    <name evidence="3" type="ORF">H480_23612</name>
</gene>
<evidence type="ECO:0000313" key="4">
    <source>
        <dbReference type="Proteomes" id="UP000014139"/>
    </source>
</evidence>
<dbReference type="CDD" id="cd20745">
    <property type="entry name" value="FIX_RhsA_AHH_HNH-like"/>
    <property type="match status" value="1"/>
</dbReference>
<feature type="region of interest" description="Disordered" evidence="1">
    <location>
        <begin position="88"/>
        <end position="111"/>
    </location>
</feature>
<comment type="caution">
    <text evidence="3">The sequence shown here is derived from an EMBL/GenBank/DDBJ whole genome shotgun (WGS) entry which is preliminary data.</text>
</comment>
<keyword evidence="4" id="KW-1185">Reference proteome</keyword>
<dbReference type="Proteomes" id="UP000014139">
    <property type="component" value="Unassembled WGS sequence"/>
</dbReference>
<evidence type="ECO:0000313" key="3">
    <source>
        <dbReference type="EMBL" id="EOD66033.1"/>
    </source>
</evidence>
<sequence length="327" mass="34755">REAQESADAAARSARQARDAANAAQNSAQAAEQSASEASASAARARVYSAEAQESAAAARASAVAAGKSAEEAAQAAADALKIFSDKRDAEEKAQRENPVPVPPEPTGQADPVVPQDMVLEGGMSLADLAGVLLDLVSMFDPTPLSDIGSGLMSLFQGDWTGVAMSAAGAVPGLGASADLAKVARRIEKGFKFLSPYLTRPKFLENVSHNLSGLSLDHKSRALSVMNTMQRDAEQFLAGKGPEFMRVLKDARLPTMGPLRFVPPKGFNPAKPKRDGMYEDAYGNGWRWDPKKSEWDVQIKNGDGKMNYFAKDDGHANISPEGRVTHK</sequence>
<proteinExistence type="predicted"/>